<protein>
    <submittedName>
        <fullName evidence="1">Uncharacterized protein</fullName>
    </submittedName>
</protein>
<evidence type="ECO:0000313" key="1">
    <source>
        <dbReference type="EMBL" id="XCD08313.1"/>
    </source>
</evidence>
<reference evidence="1" key="1">
    <citation type="submission" date="2024-03" db="EMBL/GenBank/DDBJ databases">
        <title>Diverse circular DNA viruses in blood, oral, and fecal samples of captive lemurs.</title>
        <authorList>
            <person name="Paietta E.N."/>
            <person name="Kraberger S."/>
            <person name="Lund M.C."/>
            <person name="Custer J.M."/>
            <person name="Vargas K.M."/>
            <person name="Ehmke E.E."/>
            <person name="Yoder A.D."/>
            <person name="Varsani A."/>
        </authorList>
    </citation>
    <scope>NUCLEOTIDE SEQUENCE</scope>
    <source>
        <strain evidence="1">Duke_30FF_63</strain>
    </source>
</reference>
<proteinExistence type="predicted"/>
<organism evidence="1">
    <name type="scientific">Dulem virus 42</name>
    <dbReference type="NCBI Taxonomy" id="3145760"/>
    <lineage>
        <taxon>Viruses</taxon>
        <taxon>Duplodnaviria</taxon>
        <taxon>Heunggongvirae</taxon>
        <taxon>Uroviricota</taxon>
        <taxon>Caudoviricetes</taxon>
    </lineage>
</organism>
<name>A0AAU8B9H1_9CAUD</name>
<accession>A0AAU8B9H1</accession>
<dbReference type="EMBL" id="PP511876">
    <property type="protein sequence ID" value="XCD08313.1"/>
    <property type="molecule type" value="Genomic_DNA"/>
</dbReference>
<sequence length="68" mass="8357">MKLVIVNFRKILRKNLIKDLMTGVENRLVRIWKRLLNKKDNRENLKKAYLRIINNQKVQHLIKLLNHR</sequence>